<accession>A9IBH2</accession>
<name>A9IBH2_BORPD</name>
<dbReference type="Gene3D" id="3.90.180.10">
    <property type="entry name" value="Medium-chain alcohol dehydrogenases, catalytic domain"/>
    <property type="match status" value="1"/>
</dbReference>
<protein>
    <submittedName>
        <fullName evidence="1">Uncharacterized protein</fullName>
    </submittedName>
</protein>
<keyword evidence="2" id="KW-1185">Reference proteome</keyword>
<dbReference type="SUPFAM" id="SSF51735">
    <property type="entry name" value="NAD(P)-binding Rossmann-fold domains"/>
    <property type="match status" value="1"/>
</dbReference>
<gene>
    <name evidence="1" type="ordered locus">Bpet1103</name>
</gene>
<dbReference type="InterPro" id="IPR036291">
    <property type="entry name" value="NAD(P)-bd_dom_sf"/>
</dbReference>
<dbReference type="AlphaFoldDB" id="A9IBH2"/>
<proteinExistence type="predicted"/>
<dbReference type="Gene3D" id="3.40.50.720">
    <property type="entry name" value="NAD(P)-binding Rossmann-like Domain"/>
    <property type="match status" value="1"/>
</dbReference>
<dbReference type="Proteomes" id="UP000001225">
    <property type="component" value="Chromosome"/>
</dbReference>
<dbReference type="KEGG" id="bpt:Bpet1103"/>
<evidence type="ECO:0000313" key="1">
    <source>
        <dbReference type="EMBL" id="CAP41435.1"/>
    </source>
</evidence>
<dbReference type="EMBL" id="AM902716">
    <property type="protein sequence ID" value="CAP41435.1"/>
    <property type="molecule type" value="Genomic_DNA"/>
</dbReference>
<sequence length="179" mass="19386">MEPDVKAVLIDDRVTTHAEYGRHAIDMSLFDAVGLDRAYRTVWFVLHERGALANEDRALASGVGGGLGLACINLAHTFRVQVLAGICGAKTLSQVGSSGTEVLIDILAVYVRDEVNACVLASTQNPGVSLIGSQVGATTYLTQTYVHSFRRVRRLSVALRATTFLTSKYLRVRRILSGH</sequence>
<evidence type="ECO:0000313" key="2">
    <source>
        <dbReference type="Proteomes" id="UP000001225"/>
    </source>
</evidence>
<reference evidence="1 2" key="1">
    <citation type="journal article" date="2008" name="BMC Genomics">
        <title>The missing link: Bordetella petrii is endowed with both the metabolic versatility of environmental bacteria and virulence traits of pathogenic Bordetellae.</title>
        <authorList>
            <person name="Gross R."/>
            <person name="Guzman C.A."/>
            <person name="Sebaihia M."/>
            <person name="Martins Dos Santos V.A."/>
            <person name="Pieper D.H."/>
            <person name="Koebnik R."/>
            <person name="Lechner M."/>
            <person name="Bartels D."/>
            <person name="Buhrmester J."/>
            <person name="Choudhuri J.V."/>
            <person name="Ebensen T."/>
            <person name="Gaigalat L."/>
            <person name="Herrmann S."/>
            <person name="Khachane A.N."/>
            <person name="Larisch C."/>
            <person name="Link S."/>
            <person name="Linke B."/>
            <person name="Meyer F."/>
            <person name="Mormann S."/>
            <person name="Nakunst D."/>
            <person name="Rueckert C."/>
            <person name="Schneiker-Bekel S."/>
            <person name="Schulze K."/>
            <person name="Vorhoelter F.J."/>
            <person name="Yevsa T."/>
            <person name="Engle J.T."/>
            <person name="Goldman W.E."/>
            <person name="Puehler A."/>
            <person name="Goebel U.B."/>
            <person name="Goesmann A."/>
            <person name="Bloecker H."/>
            <person name="Kaiser O."/>
            <person name="Martinez-Arias R."/>
        </authorList>
    </citation>
    <scope>NUCLEOTIDE SEQUENCE [LARGE SCALE GENOMIC DNA]</scope>
    <source>
        <strain evidence="2">ATCC BAA-461 / DSM 12804 / CCUG 43448 / CIP 107267 / Se-1111R</strain>
    </source>
</reference>
<dbReference type="STRING" id="94624.Bpet1103"/>
<organism evidence="1 2">
    <name type="scientific">Bordetella petrii (strain ATCC BAA-461 / DSM 12804 / CCUG 43448 / CIP 107267 / Se-1111R)</name>
    <dbReference type="NCBI Taxonomy" id="340100"/>
    <lineage>
        <taxon>Bacteria</taxon>
        <taxon>Pseudomonadati</taxon>
        <taxon>Pseudomonadota</taxon>
        <taxon>Betaproteobacteria</taxon>
        <taxon>Burkholderiales</taxon>
        <taxon>Alcaligenaceae</taxon>
        <taxon>Bordetella</taxon>
    </lineage>
</organism>
<dbReference type="eggNOG" id="COG0604">
    <property type="taxonomic scope" value="Bacteria"/>
</dbReference>